<proteinExistence type="inferred from homology"/>
<dbReference type="PANTHER" id="PTHR47505">
    <property type="entry name" value="DNA UTILIZATION PROTEIN YHGH"/>
    <property type="match status" value="1"/>
</dbReference>
<dbReference type="Pfam" id="PF00156">
    <property type="entry name" value="Pribosyltran"/>
    <property type="match status" value="1"/>
</dbReference>
<comment type="caution">
    <text evidence="3">The sequence shown here is derived from an EMBL/GenBank/DDBJ whole genome shotgun (WGS) entry which is preliminary data.</text>
</comment>
<name>A0A412PIG4_9FIRM</name>
<evidence type="ECO:0000313" key="4">
    <source>
        <dbReference type="Proteomes" id="UP000284731"/>
    </source>
</evidence>
<dbReference type="EMBL" id="QRWX01000001">
    <property type="protein sequence ID" value="RGT57965.1"/>
    <property type="molecule type" value="Genomic_DNA"/>
</dbReference>
<organism evidence="3 4">
    <name type="scientific">Solobacterium moorei</name>
    <dbReference type="NCBI Taxonomy" id="102148"/>
    <lineage>
        <taxon>Bacteria</taxon>
        <taxon>Bacillati</taxon>
        <taxon>Bacillota</taxon>
        <taxon>Erysipelotrichia</taxon>
        <taxon>Erysipelotrichales</taxon>
        <taxon>Erysipelotrichaceae</taxon>
        <taxon>Solobacterium</taxon>
    </lineage>
</organism>
<dbReference type="Proteomes" id="UP000284731">
    <property type="component" value="Unassembled WGS sequence"/>
</dbReference>
<protein>
    <recommendedName>
        <fullName evidence="2">Phosphoribosyltransferase domain-containing protein</fullName>
    </recommendedName>
</protein>
<dbReference type="CDD" id="cd06223">
    <property type="entry name" value="PRTases_typeI"/>
    <property type="match status" value="1"/>
</dbReference>
<comment type="similarity">
    <text evidence="1">Belongs to the ComF/GntX family.</text>
</comment>
<reference evidence="3 4" key="1">
    <citation type="submission" date="2018-08" db="EMBL/GenBank/DDBJ databases">
        <title>A genome reference for cultivated species of the human gut microbiota.</title>
        <authorList>
            <person name="Zou Y."/>
            <person name="Xue W."/>
            <person name="Luo G."/>
        </authorList>
    </citation>
    <scope>NUCLEOTIDE SEQUENCE [LARGE SCALE GENOMIC DNA]</scope>
    <source>
        <strain evidence="3 4">AF18-46</strain>
    </source>
</reference>
<dbReference type="PANTHER" id="PTHR47505:SF1">
    <property type="entry name" value="DNA UTILIZATION PROTEIN YHGH"/>
    <property type="match status" value="1"/>
</dbReference>
<dbReference type="RefSeq" id="WP_118764381.1">
    <property type="nucleotide sequence ID" value="NZ_CABJCF010000001.1"/>
</dbReference>
<dbReference type="AlphaFoldDB" id="A0A412PIG4"/>
<evidence type="ECO:0000259" key="2">
    <source>
        <dbReference type="Pfam" id="PF00156"/>
    </source>
</evidence>
<evidence type="ECO:0000313" key="3">
    <source>
        <dbReference type="EMBL" id="RGT57965.1"/>
    </source>
</evidence>
<dbReference type="InterPro" id="IPR051910">
    <property type="entry name" value="ComF/GntX_DNA_util-trans"/>
</dbReference>
<sequence>MHCLMCGLEKGDGDIIDILENDDPLCHTCRSSLKHVRFRMKFHGYKLYASYVYDDAFAKILVQYKECFDEALKTVFLYPFRWWLMIRFFGYTVCYLPSSKEKIAKRGFHHLEKMFSLLFLRQADLFEKVNDFDQKNRSVEERMRMADNIALKKDCVVPKKVLLVDDTITTGASLLGALRCLKDYDCKIVIYVVSVNHLWLKKPKIFGK</sequence>
<evidence type="ECO:0000256" key="1">
    <source>
        <dbReference type="ARBA" id="ARBA00008007"/>
    </source>
</evidence>
<accession>A0A412PIG4</accession>
<dbReference type="InterPro" id="IPR000836">
    <property type="entry name" value="PRTase_dom"/>
</dbReference>
<dbReference type="InterPro" id="IPR029057">
    <property type="entry name" value="PRTase-like"/>
</dbReference>
<dbReference type="Gene3D" id="3.40.50.2020">
    <property type="match status" value="1"/>
</dbReference>
<feature type="domain" description="Phosphoribosyltransferase" evidence="2">
    <location>
        <begin position="158"/>
        <end position="203"/>
    </location>
</feature>
<gene>
    <name evidence="3" type="ORF">DWX20_02640</name>
</gene>
<dbReference type="SUPFAM" id="SSF53271">
    <property type="entry name" value="PRTase-like"/>
    <property type="match status" value="1"/>
</dbReference>